<keyword evidence="16" id="KW-0732">Signal</keyword>
<protein>
    <recommendedName>
        <fullName evidence="3">Cytochrome c1</fullName>
    </recommendedName>
</protein>
<dbReference type="PROSITE" id="PS51007">
    <property type="entry name" value="CYTC"/>
    <property type="match status" value="1"/>
</dbReference>
<dbReference type="PANTHER" id="PTHR10266">
    <property type="entry name" value="CYTOCHROME C1"/>
    <property type="match status" value="1"/>
</dbReference>
<evidence type="ECO:0000256" key="10">
    <source>
        <dbReference type="ARBA" id="ARBA00022989"/>
    </source>
</evidence>
<comment type="cofactor">
    <cofactor evidence="13">
        <name>heme c</name>
        <dbReference type="ChEBI" id="CHEBI:61717"/>
    </cofactor>
    <text evidence="13">Binds 1 heme c group covalently per subunit.</text>
</comment>
<dbReference type="PANTHER" id="PTHR10266:SF3">
    <property type="entry name" value="CYTOCHROME C1, HEME PROTEIN, MITOCHONDRIAL"/>
    <property type="match status" value="1"/>
</dbReference>
<keyword evidence="4" id="KW-0813">Transport</keyword>
<dbReference type="SUPFAM" id="SSF81496">
    <property type="entry name" value="Cytochrome c1 subunit of cytochrome bc1 complex (Ubiquinol-cytochrome c reductase), transmembrane anchor"/>
    <property type="match status" value="1"/>
</dbReference>
<dbReference type="Pfam" id="PF02167">
    <property type="entry name" value="Cytochrom_C1"/>
    <property type="match status" value="1"/>
</dbReference>
<feature type="binding site" description="covalent" evidence="13">
    <location>
        <position position="70"/>
    </location>
    <ligand>
        <name>heme c</name>
        <dbReference type="ChEBI" id="CHEBI:61717"/>
    </ligand>
</feature>
<keyword evidence="8 13" id="KW-0479">Metal-binding</keyword>
<comment type="caution">
    <text evidence="18">The sequence shown here is derived from an EMBL/GenBank/DDBJ whole genome shotgun (WGS) entry which is preliminary data.</text>
</comment>
<evidence type="ECO:0000313" key="18">
    <source>
        <dbReference type="EMBL" id="GGK23309.1"/>
    </source>
</evidence>
<evidence type="ECO:0000256" key="13">
    <source>
        <dbReference type="PIRSR" id="PIRSR602326-1"/>
    </source>
</evidence>
<dbReference type="GO" id="GO:0046872">
    <property type="term" value="F:metal ion binding"/>
    <property type="evidence" value="ECO:0007669"/>
    <property type="project" value="UniProtKB-KW"/>
</dbReference>
<feature type="chain" id="PRO_5037794585" description="Cytochrome c1" evidence="16">
    <location>
        <begin position="31"/>
        <end position="296"/>
    </location>
</feature>
<keyword evidence="19" id="KW-1185">Reference proteome</keyword>
<comment type="subcellular location">
    <subcellularLocation>
        <location evidence="1">Membrane</location>
    </subcellularLocation>
</comment>
<evidence type="ECO:0000256" key="4">
    <source>
        <dbReference type="ARBA" id="ARBA00022448"/>
    </source>
</evidence>
<dbReference type="InterPro" id="IPR036909">
    <property type="entry name" value="Cyt_c-like_dom_sf"/>
</dbReference>
<keyword evidence="9" id="KW-0249">Electron transport</keyword>
<evidence type="ECO:0000256" key="7">
    <source>
        <dbReference type="ARBA" id="ARBA00022692"/>
    </source>
</evidence>
<evidence type="ECO:0000256" key="12">
    <source>
        <dbReference type="ARBA" id="ARBA00023136"/>
    </source>
</evidence>
<keyword evidence="7 15" id="KW-0812">Transmembrane</keyword>
<feature type="binding site" description="covalent" evidence="13">
    <location>
        <position position="210"/>
    </location>
    <ligand>
        <name>heme c</name>
        <dbReference type="ChEBI" id="CHEBI:61717"/>
    </ligand>
</feature>
<evidence type="ECO:0000256" key="2">
    <source>
        <dbReference type="ARBA" id="ARBA00006488"/>
    </source>
</evidence>
<keyword evidence="12 15" id="KW-0472">Membrane</keyword>
<gene>
    <name evidence="18" type="ORF">GCM10011322_07580</name>
</gene>
<evidence type="ECO:0000256" key="14">
    <source>
        <dbReference type="SAM" id="MobiDB-lite"/>
    </source>
</evidence>
<evidence type="ECO:0000256" key="11">
    <source>
        <dbReference type="ARBA" id="ARBA00023004"/>
    </source>
</evidence>
<feature type="signal peptide" evidence="16">
    <location>
        <begin position="1"/>
        <end position="30"/>
    </location>
</feature>
<comment type="similarity">
    <text evidence="2">Belongs to the cytochrome c family.</text>
</comment>
<evidence type="ECO:0000256" key="9">
    <source>
        <dbReference type="ARBA" id="ARBA00022982"/>
    </source>
</evidence>
<dbReference type="Gene3D" id="1.20.5.100">
    <property type="entry name" value="Cytochrome c1, transmembrane anchor, C-terminal"/>
    <property type="match status" value="1"/>
</dbReference>
<dbReference type="Gene3D" id="1.10.760.10">
    <property type="entry name" value="Cytochrome c-like domain"/>
    <property type="match status" value="1"/>
</dbReference>
<evidence type="ECO:0000256" key="8">
    <source>
        <dbReference type="ARBA" id="ARBA00022723"/>
    </source>
</evidence>
<keyword evidence="6" id="KW-0679">Respiratory chain</keyword>
<feature type="binding site" description="covalent" evidence="13">
    <location>
        <position position="71"/>
    </location>
    <ligand>
        <name>heme c</name>
        <dbReference type="ChEBI" id="CHEBI:61717"/>
    </ligand>
</feature>
<dbReference type="Proteomes" id="UP000600449">
    <property type="component" value="Unassembled WGS sequence"/>
</dbReference>
<name>A0A917Q4A6_9HYPH</name>
<keyword evidence="11 13" id="KW-0408">Iron</keyword>
<accession>A0A917Q4A6</accession>
<dbReference type="EMBL" id="BMMF01000002">
    <property type="protein sequence ID" value="GGK23309.1"/>
    <property type="molecule type" value="Genomic_DNA"/>
</dbReference>
<evidence type="ECO:0000256" key="15">
    <source>
        <dbReference type="SAM" id="Phobius"/>
    </source>
</evidence>
<dbReference type="GO" id="GO:0020037">
    <property type="term" value="F:heme binding"/>
    <property type="evidence" value="ECO:0007669"/>
    <property type="project" value="InterPro"/>
</dbReference>
<reference evidence="18 19" key="1">
    <citation type="journal article" date="2014" name="Int. J. Syst. Evol. Microbiol.">
        <title>Complete genome sequence of Corynebacterium casei LMG S-19264T (=DSM 44701T), isolated from a smear-ripened cheese.</title>
        <authorList>
            <consortium name="US DOE Joint Genome Institute (JGI-PGF)"/>
            <person name="Walter F."/>
            <person name="Albersmeier A."/>
            <person name="Kalinowski J."/>
            <person name="Ruckert C."/>
        </authorList>
    </citation>
    <scope>NUCLEOTIDE SEQUENCE [LARGE SCALE GENOMIC DNA]</scope>
    <source>
        <strain evidence="18 19">CGMCC 1.9161</strain>
    </source>
</reference>
<evidence type="ECO:0000256" key="3">
    <source>
        <dbReference type="ARBA" id="ARBA00016165"/>
    </source>
</evidence>
<keyword evidence="10 15" id="KW-1133">Transmembrane helix</keyword>
<dbReference type="InterPro" id="IPR009056">
    <property type="entry name" value="Cyt_c-like_dom"/>
</dbReference>
<feature type="domain" description="Cytochrome c" evidence="17">
    <location>
        <begin position="54"/>
        <end position="186"/>
    </location>
</feature>
<dbReference type="InterPro" id="IPR002326">
    <property type="entry name" value="Cyt_c1"/>
</dbReference>
<dbReference type="SUPFAM" id="SSF46626">
    <property type="entry name" value="Cytochrome c"/>
    <property type="match status" value="1"/>
</dbReference>
<evidence type="ECO:0000259" key="17">
    <source>
        <dbReference type="PROSITE" id="PS51007"/>
    </source>
</evidence>
<dbReference type="PRINTS" id="PR00603">
    <property type="entry name" value="CYTOCHROMEC1"/>
</dbReference>
<dbReference type="GO" id="GO:0016020">
    <property type="term" value="C:membrane"/>
    <property type="evidence" value="ECO:0007669"/>
    <property type="project" value="UniProtKB-SubCell"/>
</dbReference>
<dbReference type="InterPro" id="IPR021157">
    <property type="entry name" value="Cyt_c1_TM_anchor_C"/>
</dbReference>
<proteinExistence type="inferred from homology"/>
<evidence type="ECO:0000256" key="1">
    <source>
        <dbReference type="ARBA" id="ARBA00004370"/>
    </source>
</evidence>
<evidence type="ECO:0000256" key="6">
    <source>
        <dbReference type="ARBA" id="ARBA00022660"/>
    </source>
</evidence>
<feature type="transmembrane region" description="Helical" evidence="15">
    <location>
        <begin position="259"/>
        <end position="277"/>
    </location>
</feature>
<evidence type="ECO:0000313" key="19">
    <source>
        <dbReference type="Proteomes" id="UP000600449"/>
    </source>
</evidence>
<evidence type="ECO:0000256" key="5">
    <source>
        <dbReference type="ARBA" id="ARBA00022617"/>
    </source>
</evidence>
<dbReference type="GO" id="GO:0009055">
    <property type="term" value="F:electron transfer activity"/>
    <property type="evidence" value="ECO:0007669"/>
    <property type="project" value="InterPro"/>
</dbReference>
<dbReference type="AlphaFoldDB" id="A0A917Q4A6"/>
<feature type="binding site" description="covalent" evidence="13">
    <location>
        <position position="67"/>
    </location>
    <ligand>
        <name>heme c</name>
        <dbReference type="ChEBI" id="CHEBI:61717"/>
    </ligand>
</feature>
<organism evidence="18 19">
    <name type="scientific">Salinarimonas ramus</name>
    <dbReference type="NCBI Taxonomy" id="690164"/>
    <lineage>
        <taxon>Bacteria</taxon>
        <taxon>Pseudomonadati</taxon>
        <taxon>Pseudomonadota</taxon>
        <taxon>Alphaproteobacteria</taxon>
        <taxon>Hyphomicrobiales</taxon>
        <taxon>Salinarimonadaceae</taxon>
        <taxon>Salinarimonas</taxon>
    </lineage>
</organism>
<evidence type="ECO:0000256" key="16">
    <source>
        <dbReference type="SAM" id="SignalP"/>
    </source>
</evidence>
<feature type="region of interest" description="Disordered" evidence="14">
    <location>
        <begin position="114"/>
        <end position="143"/>
    </location>
</feature>
<sequence length="296" mass="32259">MTMKKTLIIAGAVAASLVASATFPFGSAQAAGAGVTPPKQEWSFAGPFGTYDRAQLQRGFLVFKTVCASCHGLEKVAFRNLAEPGGPEYSEAQVEAFAAEFIVDGGFDEFGDPRTRPATPADFWPSPFANPQQAASANGGKAPPDLSVMAKARTYERGFPWWITDVFTQYNENGVDYVAAFLKGYVDPPEDFDPALGNYNLYYPGHVVAMPNVLFDGGIEYPRDDQDRPVVPETVEQYAKDVTAFLMWTAEPHLESRKAMGLQVMVFLLVFAGLLYFTKKRIWARVGGETEGHAAG</sequence>
<keyword evidence="5 13" id="KW-0349">Heme</keyword>